<accession>A0A7G5DTU9</accession>
<sequence>MTDRHELLDDVLAQLQDAGLDPDLPLILDVRTRCRAGNDKGRTKTGFYVIYEHTNEGRTYYAGAFGSWREGEKGDFHKLKPVGGRMTDEDRKVIRARVEAAKVKEEAKRAARAASARRRAARAWQKLPERGRCGYLERKGVPAVGLKFGRKGDTALVPMVNVHGQVVGLQALFGQPDEDGLSKRFWPFGVDPVGAFHLLGPHPEPGEPLLICEGYATAASVHLATGLCACAAFTAGNLMPVAEGLREIFPGRQFLFCADDDWQTKTAKGEPWNPGIEKAEHAAQVVGGRVVFPVFSVERDEKWTDFNDLQLAEGLDAVRRQVLASVRPPVDAEWKVALHRNGKGALLPVVANVVLILENDERWDGVIGEDLFAGRTVKRRATPYGGRSGEWTDLDDTRTSIWLAEQYGLMVKSLAVLEAVAVIAHQNPFHPVRDYLQGLKWDGTPRLRSWVKDYLGGVALAGDDDYPGVMGMRYLISAVARVMVPGAKADCVIILEGEQGLNKSSALRVLGGEWFMDTPIPLGEKEAYQAIQGMWIIELAELDAFNKVESTKAKSFFGAEVDIFRPSYGRRNIRLPRQCVFAGSTNQDEYLRDPTGNRRYWPVLCMKVNLAGLREVRDQLWAEALQLYEAGEPWWPQDDEKAMFESEQDVRFQGDAWEPKIVAYLQGNPCKSVGSDELLDKALNLEPGHWGRPEQTRLGQIMHRLKWRRRRMAPEGRGGVRPYRYERPESWKEPGQIPMEPGESFA</sequence>
<keyword evidence="4" id="KW-1185">Reference proteome</keyword>
<dbReference type="AlphaFoldDB" id="A0A7G5DTU9"/>
<dbReference type="InterPro" id="IPR034154">
    <property type="entry name" value="TOPRIM_DnaG/twinkle"/>
</dbReference>
<dbReference type="Proteomes" id="UP000515276">
    <property type="component" value="Chromosome"/>
</dbReference>
<name>A0A7G5DTU9_9PSED</name>
<organism evidence="3 4">
    <name type="scientific">Pseudomonas berkeleyensis</name>
    <dbReference type="NCBI Taxonomy" id="2726956"/>
    <lineage>
        <taxon>Bacteria</taxon>
        <taxon>Pseudomonadati</taxon>
        <taxon>Pseudomonadota</taxon>
        <taxon>Gammaproteobacteria</taxon>
        <taxon>Pseudomonadales</taxon>
        <taxon>Pseudomonadaceae</taxon>
        <taxon>Pseudomonas</taxon>
    </lineage>
</organism>
<feature type="domain" description="Virulence-associated protein E-like" evidence="1">
    <location>
        <begin position="436"/>
        <end position="650"/>
    </location>
</feature>
<evidence type="ECO:0000313" key="3">
    <source>
        <dbReference type="EMBL" id="QMV65174.1"/>
    </source>
</evidence>
<dbReference type="InterPro" id="IPR007936">
    <property type="entry name" value="VapE-like_dom"/>
</dbReference>
<evidence type="ECO:0000259" key="1">
    <source>
        <dbReference type="Pfam" id="PF05272"/>
    </source>
</evidence>
<dbReference type="Pfam" id="PF05272">
    <property type="entry name" value="VapE-like_dom"/>
    <property type="match status" value="1"/>
</dbReference>
<dbReference type="EMBL" id="CP059139">
    <property type="protein sequence ID" value="QMV65174.1"/>
    <property type="molecule type" value="Genomic_DNA"/>
</dbReference>
<dbReference type="PANTHER" id="PTHR34985">
    <property type="entry name" value="SLR0554 PROTEIN"/>
    <property type="match status" value="1"/>
</dbReference>
<evidence type="ECO:0000259" key="2">
    <source>
        <dbReference type="Pfam" id="PF13362"/>
    </source>
</evidence>
<dbReference type="RefSeq" id="WP_182371025.1">
    <property type="nucleotide sequence ID" value="NZ_CP059139.1"/>
</dbReference>
<evidence type="ECO:0000313" key="4">
    <source>
        <dbReference type="Proteomes" id="UP000515276"/>
    </source>
</evidence>
<proteinExistence type="predicted"/>
<dbReference type="Pfam" id="PF13362">
    <property type="entry name" value="Toprim_3"/>
    <property type="match status" value="1"/>
</dbReference>
<dbReference type="InterPro" id="IPR006171">
    <property type="entry name" value="TOPRIM_dom"/>
</dbReference>
<dbReference type="PANTHER" id="PTHR34985:SF1">
    <property type="entry name" value="SLR0554 PROTEIN"/>
    <property type="match status" value="1"/>
</dbReference>
<dbReference type="CDD" id="cd01029">
    <property type="entry name" value="TOPRIM_primases"/>
    <property type="match status" value="1"/>
</dbReference>
<gene>
    <name evidence="3" type="ORF">HS968_08970</name>
</gene>
<feature type="domain" description="Toprim" evidence="2">
    <location>
        <begin position="209"/>
        <end position="314"/>
    </location>
</feature>
<reference evidence="3 4" key="1">
    <citation type="journal article" date="2020" name="G3 (Bethesda)">
        <title>CeMbio - The Caenorhabditis elegans Microbiome Resource.</title>
        <authorList>
            <person name="Dirksen P."/>
            <person name="Assie A."/>
            <person name="Zimmermann J."/>
            <person name="Zhang F."/>
            <person name="Tietje A.M."/>
            <person name="Marsh S.A."/>
            <person name="Felix M.A."/>
            <person name="Shapira M."/>
            <person name="Kaleta C."/>
            <person name="Schulenburg H."/>
            <person name="Samuel B."/>
        </authorList>
    </citation>
    <scope>NUCLEOTIDE SEQUENCE [LARGE SCALE GENOMIC DNA]</scope>
    <source>
        <strain evidence="3 4">MSPm1</strain>
    </source>
</reference>
<protein>
    <submittedName>
        <fullName evidence="3">Toprim domain-containing protein</fullName>
    </submittedName>
</protein>